<evidence type="ECO:0000313" key="6">
    <source>
        <dbReference type="EMBL" id="GAU46240.1"/>
    </source>
</evidence>
<keyword evidence="5" id="KW-0503">Monooxygenase</keyword>
<dbReference type="EMBL" id="DF974191">
    <property type="protein sequence ID" value="GAU46240.1"/>
    <property type="molecule type" value="Genomic_DNA"/>
</dbReference>
<dbReference type="GO" id="GO:0016705">
    <property type="term" value="F:oxidoreductase activity, acting on paired donors, with incorporation or reduction of molecular oxygen"/>
    <property type="evidence" value="ECO:0007669"/>
    <property type="project" value="InterPro"/>
</dbReference>
<dbReference type="Proteomes" id="UP000242715">
    <property type="component" value="Unassembled WGS sequence"/>
</dbReference>
<dbReference type="GO" id="GO:0020037">
    <property type="term" value="F:heme binding"/>
    <property type="evidence" value="ECO:0007669"/>
    <property type="project" value="InterPro"/>
</dbReference>
<evidence type="ECO:0000256" key="5">
    <source>
        <dbReference type="ARBA" id="ARBA00023033"/>
    </source>
</evidence>
<keyword evidence="7" id="KW-1185">Reference proteome</keyword>
<keyword evidence="4" id="KW-0408">Iron</keyword>
<dbReference type="GO" id="GO:0005506">
    <property type="term" value="F:iron ion binding"/>
    <property type="evidence" value="ECO:0007669"/>
    <property type="project" value="InterPro"/>
</dbReference>
<evidence type="ECO:0000256" key="1">
    <source>
        <dbReference type="ARBA" id="ARBA00022617"/>
    </source>
</evidence>
<dbReference type="Gene3D" id="1.10.630.10">
    <property type="entry name" value="Cytochrome P450"/>
    <property type="match status" value="1"/>
</dbReference>
<dbReference type="GO" id="GO:0004497">
    <property type="term" value="F:monooxygenase activity"/>
    <property type="evidence" value="ECO:0007669"/>
    <property type="project" value="UniProtKB-KW"/>
</dbReference>
<dbReference type="OrthoDB" id="2789670at2759"/>
<evidence type="ECO:0000256" key="4">
    <source>
        <dbReference type="ARBA" id="ARBA00023004"/>
    </source>
</evidence>
<organism evidence="6 7">
    <name type="scientific">Trifolium subterraneum</name>
    <name type="common">Subterranean clover</name>
    <dbReference type="NCBI Taxonomy" id="3900"/>
    <lineage>
        <taxon>Eukaryota</taxon>
        <taxon>Viridiplantae</taxon>
        <taxon>Streptophyta</taxon>
        <taxon>Embryophyta</taxon>
        <taxon>Tracheophyta</taxon>
        <taxon>Spermatophyta</taxon>
        <taxon>Magnoliopsida</taxon>
        <taxon>eudicotyledons</taxon>
        <taxon>Gunneridae</taxon>
        <taxon>Pentapetalae</taxon>
        <taxon>rosids</taxon>
        <taxon>fabids</taxon>
        <taxon>Fabales</taxon>
        <taxon>Fabaceae</taxon>
        <taxon>Papilionoideae</taxon>
        <taxon>50 kb inversion clade</taxon>
        <taxon>NPAAA clade</taxon>
        <taxon>Hologalegina</taxon>
        <taxon>IRL clade</taxon>
        <taxon>Trifolieae</taxon>
        <taxon>Trifolium</taxon>
    </lineage>
</organism>
<dbReference type="InterPro" id="IPR001128">
    <property type="entry name" value="Cyt_P450"/>
</dbReference>
<keyword evidence="2" id="KW-0479">Metal-binding</keyword>
<evidence type="ECO:0000256" key="2">
    <source>
        <dbReference type="ARBA" id="ARBA00022723"/>
    </source>
</evidence>
<evidence type="ECO:0000313" key="7">
    <source>
        <dbReference type="Proteomes" id="UP000242715"/>
    </source>
</evidence>
<dbReference type="AlphaFoldDB" id="A0A2Z6P9K9"/>
<keyword evidence="3" id="KW-0560">Oxidoreductase</keyword>
<gene>
    <name evidence="6" type="ORF">TSUD_280670</name>
</gene>
<dbReference type="InterPro" id="IPR036396">
    <property type="entry name" value="Cyt_P450_sf"/>
</dbReference>
<dbReference type="PANTHER" id="PTHR47947:SF18">
    <property type="entry name" value="CYTOCHROME P450 82A2"/>
    <property type="match status" value="1"/>
</dbReference>
<evidence type="ECO:0008006" key="8">
    <source>
        <dbReference type="Google" id="ProtNLM"/>
    </source>
</evidence>
<dbReference type="PANTHER" id="PTHR47947">
    <property type="entry name" value="CYTOCHROME P450 82C3-RELATED"/>
    <property type="match status" value="1"/>
</dbReference>
<accession>A0A2Z6P9K9</accession>
<reference evidence="7" key="1">
    <citation type="journal article" date="2017" name="Front. Plant Sci.">
        <title>Climate Clever Clovers: New Paradigm to Reduce the Environmental Footprint of Ruminants by Breeding Low Methanogenic Forages Utilizing Haplotype Variation.</title>
        <authorList>
            <person name="Kaur P."/>
            <person name="Appels R."/>
            <person name="Bayer P.E."/>
            <person name="Keeble-Gagnere G."/>
            <person name="Wang J."/>
            <person name="Hirakawa H."/>
            <person name="Shirasawa K."/>
            <person name="Vercoe P."/>
            <person name="Stefanova K."/>
            <person name="Durmic Z."/>
            <person name="Nichols P."/>
            <person name="Revell C."/>
            <person name="Isobe S.N."/>
            <person name="Edwards D."/>
            <person name="Erskine W."/>
        </authorList>
    </citation>
    <scope>NUCLEOTIDE SEQUENCE [LARGE SCALE GENOMIC DNA]</scope>
    <source>
        <strain evidence="7">cv. Daliak</strain>
    </source>
</reference>
<evidence type="ECO:0000256" key="3">
    <source>
        <dbReference type="ARBA" id="ARBA00023002"/>
    </source>
</evidence>
<dbReference type="SUPFAM" id="SSF48264">
    <property type="entry name" value="Cytochrome P450"/>
    <property type="match status" value="1"/>
</dbReference>
<name>A0A2Z6P9K9_TRISU</name>
<dbReference type="Pfam" id="PF00067">
    <property type="entry name" value="p450"/>
    <property type="match status" value="1"/>
</dbReference>
<sequence length="203" mass="23600">MFGTAPYGPYWREIRKITTLEVFTNHRVEQQQHVRVSEVRASIKELFDVWSSKKNESCLSNYVLVNMDEWFTHLTFNMVLGMVVGKRYFGVKTIEEEEKAQRCVKALKELMQLFGIVTVGDVIPCLNFFDFGGHVKAMKETSKELDKILDEWLKEHRYKRILGENVDHQDQDIMDVLISLLDGRTIEGFDSDTIIKATVLVCM</sequence>
<dbReference type="InterPro" id="IPR050651">
    <property type="entry name" value="Plant_Cytochrome_P450_Monoox"/>
</dbReference>
<protein>
    <recommendedName>
        <fullName evidence="8">Cytochrome P450</fullName>
    </recommendedName>
</protein>
<proteinExistence type="predicted"/>
<keyword evidence="1" id="KW-0349">Heme</keyword>